<evidence type="ECO:0000313" key="2">
    <source>
        <dbReference type="EnsemblMetazoa" id="ASIC021008-PA"/>
    </source>
</evidence>
<keyword evidence="1" id="KW-0547">Nucleotide-binding</keyword>
<organism evidence="1">
    <name type="scientific">Anopheles sinensis</name>
    <name type="common">Mosquito</name>
    <dbReference type="NCBI Taxonomy" id="74873"/>
    <lineage>
        <taxon>Eukaryota</taxon>
        <taxon>Metazoa</taxon>
        <taxon>Ecdysozoa</taxon>
        <taxon>Arthropoda</taxon>
        <taxon>Hexapoda</taxon>
        <taxon>Insecta</taxon>
        <taxon>Pterygota</taxon>
        <taxon>Neoptera</taxon>
        <taxon>Endopterygota</taxon>
        <taxon>Diptera</taxon>
        <taxon>Nematocera</taxon>
        <taxon>Culicoidea</taxon>
        <taxon>Culicidae</taxon>
        <taxon>Anophelinae</taxon>
        <taxon>Anopheles</taxon>
    </lineage>
</organism>
<dbReference type="GO" id="GO:0005524">
    <property type="term" value="F:ATP binding"/>
    <property type="evidence" value="ECO:0007669"/>
    <property type="project" value="UniProtKB-KW"/>
</dbReference>
<evidence type="ECO:0000313" key="3">
    <source>
        <dbReference type="Proteomes" id="UP000030765"/>
    </source>
</evidence>
<reference evidence="2" key="2">
    <citation type="submission" date="2020-05" db="UniProtKB">
        <authorList>
            <consortium name="EnsemblMetazoa"/>
        </authorList>
    </citation>
    <scope>IDENTIFICATION</scope>
</reference>
<name>A0A084WRA1_ANOSI</name>
<protein>
    <submittedName>
        <fullName evidence="1 2">ATP-binding cassette sub-family G member 1-like isoform X1</fullName>
    </submittedName>
</protein>
<accession>A0A084WRA1</accession>
<dbReference type="VEuPathDB" id="VectorBase:ASIC021008"/>
<reference evidence="1 3" key="1">
    <citation type="journal article" date="2014" name="BMC Genomics">
        <title>Genome sequence of Anopheles sinensis provides insight into genetics basis of mosquito competence for malaria parasites.</title>
        <authorList>
            <person name="Zhou D."/>
            <person name="Zhang D."/>
            <person name="Ding G."/>
            <person name="Shi L."/>
            <person name="Hou Q."/>
            <person name="Ye Y."/>
            <person name="Xu Y."/>
            <person name="Zhou H."/>
            <person name="Xiong C."/>
            <person name="Li S."/>
            <person name="Yu J."/>
            <person name="Hong S."/>
            <person name="Yu X."/>
            <person name="Zou P."/>
            <person name="Chen C."/>
            <person name="Chang X."/>
            <person name="Wang W."/>
            <person name="Lv Y."/>
            <person name="Sun Y."/>
            <person name="Ma L."/>
            <person name="Shen B."/>
            <person name="Zhu C."/>
        </authorList>
    </citation>
    <scope>NUCLEOTIDE SEQUENCE [LARGE SCALE GENOMIC DNA]</scope>
</reference>
<keyword evidence="3" id="KW-1185">Reference proteome</keyword>
<dbReference type="AlphaFoldDB" id="A0A084WRA1"/>
<sequence>MCWKKLTGAFNGPCSQKCLLLRAVQCFEFAHNCSRICTCTCKPGAVKQCKRGRRYSFPFYYLYSLFTIDPMQPPLKGRKPSGTNETTHGGRTASPVNARFIAQGSQIIHPGEIKDRPRQIAQEAADDLCACGCSARVGPKPATRSQLLVLNAAGLLTFPCD</sequence>
<evidence type="ECO:0000313" key="1">
    <source>
        <dbReference type="EMBL" id="KFB52745.1"/>
    </source>
</evidence>
<keyword evidence="1" id="KW-0067">ATP-binding</keyword>
<dbReference type="Proteomes" id="UP000030765">
    <property type="component" value="Unassembled WGS sequence"/>
</dbReference>
<dbReference type="EMBL" id="KE525404">
    <property type="protein sequence ID" value="KFB52745.1"/>
    <property type="molecule type" value="Genomic_DNA"/>
</dbReference>
<dbReference type="EMBL" id="ATLV01026003">
    <property type="status" value="NOT_ANNOTATED_CDS"/>
    <property type="molecule type" value="Genomic_DNA"/>
</dbReference>
<dbReference type="EnsemblMetazoa" id="ASIC021008-RA">
    <property type="protein sequence ID" value="ASIC021008-PA"/>
    <property type="gene ID" value="ASIC021008"/>
</dbReference>
<proteinExistence type="predicted"/>
<gene>
    <name evidence="1" type="ORF">ZHAS_00021008</name>
</gene>